<comment type="cofactor">
    <cofactor evidence="1 3">
        <name>heme</name>
        <dbReference type="ChEBI" id="CHEBI:30413"/>
    </cofactor>
</comment>
<protein>
    <submittedName>
        <fullName evidence="6">Cytochrome P450</fullName>
    </submittedName>
</protein>
<evidence type="ECO:0000256" key="3">
    <source>
        <dbReference type="PIRSR" id="PIRSR602401-1"/>
    </source>
</evidence>
<dbReference type="InterPro" id="IPR050121">
    <property type="entry name" value="Cytochrome_P450_monoxygenase"/>
</dbReference>
<dbReference type="InterPro" id="IPR002401">
    <property type="entry name" value="Cyt_P450_E_grp-I"/>
</dbReference>
<dbReference type="GO" id="GO:0004497">
    <property type="term" value="F:monooxygenase activity"/>
    <property type="evidence" value="ECO:0007669"/>
    <property type="project" value="UniProtKB-KW"/>
</dbReference>
<dbReference type="PANTHER" id="PTHR24305:SF166">
    <property type="entry name" value="CYTOCHROME P450 12A4, MITOCHONDRIAL-RELATED"/>
    <property type="match status" value="1"/>
</dbReference>
<evidence type="ECO:0000256" key="4">
    <source>
        <dbReference type="RuleBase" id="RU000461"/>
    </source>
</evidence>
<comment type="similarity">
    <text evidence="2 4">Belongs to the cytochrome P450 family.</text>
</comment>
<name>A0A7W9UKS3_9NOCA</name>
<proteinExistence type="inferred from homology"/>
<dbReference type="PANTHER" id="PTHR24305">
    <property type="entry name" value="CYTOCHROME P450"/>
    <property type="match status" value="1"/>
</dbReference>
<evidence type="ECO:0000256" key="5">
    <source>
        <dbReference type="SAM" id="MobiDB-lite"/>
    </source>
</evidence>
<gene>
    <name evidence="6" type="ORF">BJY24_005519</name>
</gene>
<dbReference type="Proteomes" id="UP000540412">
    <property type="component" value="Unassembled WGS sequence"/>
</dbReference>
<keyword evidence="3 4" id="KW-0349">Heme</keyword>
<sequence>MSGYPRGPWLPRWIQTMLYARWRGPFLGALERRYGDVFTLRLVPPFAEHLVVFSRPDHIREIFAADATDLHAGEGNRLLCSVMGERSIMLVDDADHARIRGLLAPAFSGSTVRAYRTSIEAIVKSHLDRWVAGSTVHTLDRMNDLTADVITQVVFGLTDERRRNRLAPRLRRIVTINPIVFFGWKWPWLERFGPWKRFRDNLSEIDALIYSEIARRRADPERQGRPDVLSRLLAAGSDDNPADAPLTDVELRDQLVTVLLAGHETSASALAWAFHELAAATDVQAEACRAARAGDDRYLEAVVKEAMRRRTVIGGAFRRLARDATICGMRLPKGTGITASSLLAHGRRDSFPDATRFRPGRFLDGSVAPNTWVPFGGGARRCLGAGFALMEGTVVLREALTRYTLTLPPGATAERGRIRNVTCVPTGGARIVPIAVAPASSPAPHQDTEYGDGSLGER</sequence>
<comment type="caution">
    <text evidence="6">The sequence shown here is derived from an EMBL/GenBank/DDBJ whole genome shotgun (WGS) entry which is preliminary data.</text>
</comment>
<accession>A0A7W9UKS3</accession>
<dbReference type="PRINTS" id="PR00463">
    <property type="entry name" value="EP450I"/>
</dbReference>
<dbReference type="GO" id="GO:0020037">
    <property type="term" value="F:heme binding"/>
    <property type="evidence" value="ECO:0007669"/>
    <property type="project" value="InterPro"/>
</dbReference>
<feature type="region of interest" description="Disordered" evidence="5">
    <location>
        <begin position="436"/>
        <end position="458"/>
    </location>
</feature>
<keyword evidence="3 4" id="KW-0408">Iron</keyword>
<dbReference type="GO" id="GO:0005506">
    <property type="term" value="F:iron ion binding"/>
    <property type="evidence" value="ECO:0007669"/>
    <property type="project" value="InterPro"/>
</dbReference>
<dbReference type="PROSITE" id="PS00086">
    <property type="entry name" value="CYTOCHROME_P450"/>
    <property type="match status" value="1"/>
</dbReference>
<dbReference type="GO" id="GO:0016705">
    <property type="term" value="F:oxidoreductase activity, acting on paired donors, with incorporation or reduction of molecular oxygen"/>
    <property type="evidence" value="ECO:0007669"/>
    <property type="project" value="InterPro"/>
</dbReference>
<feature type="binding site" description="axial binding residue" evidence="3">
    <location>
        <position position="382"/>
    </location>
    <ligand>
        <name>heme</name>
        <dbReference type="ChEBI" id="CHEBI:30413"/>
    </ligand>
    <ligandPart>
        <name>Fe</name>
        <dbReference type="ChEBI" id="CHEBI:18248"/>
    </ligandPart>
</feature>
<evidence type="ECO:0000313" key="7">
    <source>
        <dbReference type="Proteomes" id="UP000540412"/>
    </source>
</evidence>
<dbReference type="EMBL" id="JACHIT010000002">
    <property type="protein sequence ID" value="MBB5916607.1"/>
    <property type="molecule type" value="Genomic_DNA"/>
</dbReference>
<reference evidence="6 7" key="1">
    <citation type="submission" date="2020-08" db="EMBL/GenBank/DDBJ databases">
        <title>Sequencing the genomes of 1000 actinobacteria strains.</title>
        <authorList>
            <person name="Klenk H.-P."/>
        </authorList>
    </citation>
    <scope>NUCLEOTIDE SEQUENCE [LARGE SCALE GENOMIC DNA]</scope>
    <source>
        <strain evidence="6 7">DSM 43582</strain>
    </source>
</reference>
<dbReference type="SUPFAM" id="SSF48264">
    <property type="entry name" value="Cytochrome P450"/>
    <property type="match status" value="1"/>
</dbReference>
<keyword evidence="4" id="KW-0503">Monooxygenase</keyword>
<dbReference type="Gene3D" id="1.10.630.10">
    <property type="entry name" value="Cytochrome P450"/>
    <property type="match status" value="1"/>
</dbReference>
<evidence type="ECO:0000313" key="6">
    <source>
        <dbReference type="EMBL" id="MBB5916607.1"/>
    </source>
</evidence>
<dbReference type="CDD" id="cd11053">
    <property type="entry name" value="CYP110-like"/>
    <property type="match status" value="1"/>
</dbReference>
<keyword evidence="4" id="KW-0560">Oxidoreductase</keyword>
<dbReference type="InterPro" id="IPR001128">
    <property type="entry name" value="Cyt_P450"/>
</dbReference>
<evidence type="ECO:0000256" key="2">
    <source>
        <dbReference type="ARBA" id="ARBA00010617"/>
    </source>
</evidence>
<dbReference type="InterPro" id="IPR017972">
    <property type="entry name" value="Cyt_P450_CS"/>
</dbReference>
<dbReference type="InterPro" id="IPR036396">
    <property type="entry name" value="Cyt_P450_sf"/>
</dbReference>
<keyword evidence="3 4" id="KW-0479">Metal-binding</keyword>
<dbReference type="AlphaFoldDB" id="A0A7W9UKS3"/>
<dbReference type="Pfam" id="PF00067">
    <property type="entry name" value="p450"/>
    <property type="match status" value="1"/>
</dbReference>
<dbReference type="PRINTS" id="PR00385">
    <property type="entry name" value="P450"/>
</dbReference>
<evidence type="ECO:0000256" key="1">
    <source>
        <dbReference type="ARBA" id="ARBA00001971"/>
    </source>
</evidence>
<dbReference type="RefSeq" id="WP_276325770.1">
    <property type="nucleotide sequence ID" value="NZ_JACHIT010000002.1"/>
</dbReference>
<keyword evidence="7" id="KW-1185">Reference proteome</keyword>
<organism evidence="6 7">
    <name type="scientific">Nocardia transvalensis</name>
    <dbReference type="NCBI Taxonomy" id="37333"/>
    <lineage>
        <taxon>Bacteria</taxon>
        <taxon>Bacillati</taxon>
        <taxon>Actinomycetota</taxon>
        <taxon>Actinomycetes</taxon>
        <taxon>Mycobacteriales</taxon>
        <taxon>Nocardiaceae</taxon>
        <taxon>Nocardia</taxon>
    </lineage>
</organism>